<organism evidence="3 4">
    <name type="scientific">Alkalispirochaeta americana</name>
    <dbReference type="NCBI Taxonomy" id="159291"/>
    <lineage>
        <taxon>Bacteria</taxon>
        <taxon>Pseudomonadati</taxon>
        <taxon>Spirochaetota</taxon>
        <taxon>Spirochaetia</taxon>
        <taxon>Spirochaetales</taxon>
        <taxon>Spirochaetaceae</taxon>
        <taxon>Alkalispirochaeta</taxon>
    </lineage>
</organism>
<evidence type="ECO:0000256" key="2">
    <source>
        <dbReference type="SAM" id="SignalP"/>
    </source>
</evidence>
<dbReference type="InterPro" id="IPR011042">
    <property type="entry name" value="6-blade_b-propeller_TolB-like"/>
</dbReference>
<dbReference type="OrthoDB" id="304612at2"/>
<accession>A0A1N6QGB8</accession>
<dbReference type="Gene3D" id="2.120.10.30">
    <property type="entry name" value="TolB, C-terminal domain"/>
    <property type="match status" value="1"/>
</dbReference>
<dbReference type="EMBL" id="FTMS01000004">
    <property type="protein sequence ID" value="SIQ15651.1"/>
    <property type="molecule type" value="Genomic_DNA"/>
</dbReference>
<keyword evidence="4" id="KW-1185">Reference proteome</keyword>
<evidence type="ECO:0000313" key="3">
    <source>
        <dbReference type="EMBL" id="SIQ15651.1"/>
    </source>
</evidence>
<name>A0A1N6QGB8_9SPIO</name>
<dbReference type="SUPFAM" id="SSF82171">
    <property type="entry name" value="DPP6 N-terminal domain-like"/>
    <property type="match status" value="1"/>
</dbReference>
<gene>
    <name evidence="3" type="ORF">SAMN05920897_104161</name>
</gene>
<evidence type="ECO:0000256" key="1">
    <source>
        <dbReference type="SAM" id="MobiDB-lite"/>
    </source>
</evidence>
<protein>
    <recommendedName>
        <fullName evidence="5">WD40-like Beta Propeller Repeat</fullName>
    </recommendedName>
</protein>
<reference evidence="3 4" key="1">
    <citation type="submission" date="2017-01" db="EMBL/GenBank/DDBJ databases">
        <authorList>
            <person name="Mah S.A."/>
            <person name="Swanson W.J."/>
            <person name="Moy G.W."/>
            <person name="Vacquier V.D."/>
        </authorList>
    </citation>
    <scope>NUCLEOTIDE SEQUENCE [LARGE SCALE GENOMIC DNA]</scope>
    <source>
        <strain evidence="3 4">ASpG1</strain>
    </source>
</reference>
<proteinExistence type="predicted"/>
<dbReference type="RefSeq" id="WP_076488116.1">
    <property type="nucleotide sequence ID" value="NZ_FTMS01000004.1"/>
</dbReference>
<dbReference type="AlphaFoldDB" id="A0A1N6QGB8"/>
<dbReference type="Proteomes" id="UP000186400">
    <property type="component" value="Unassembled WGS sequence"/>
</dbReference>
<feature type="compositionally biased region" description="Low complexity" evidence="1">
    <location>
        <begin position="630"/>
        <end position="642"/>
    </location>
</feature>
<dbReference type="STRING" id="159291.SAMN05920897_104161"/>
<feature type="region of interest" description="Disordered" evidence="1">
    <location>
        <begin position="605"/>
        <end position="658"/>
    </location>
</feature>
<feature type="signal peptide" evidence="2">
    <location>
        <begin position="1"/>
        <end position="18"/>
    </location>
</feature>
<evidence type="ECO:0008006" key="5">
    <source>
        <dbReference type="Google" id="ProtNLM"/>
    </source>
</evidence>
<sequence length="1021" mass="112705">MKGIVLFFLFLPLIQLSAGPAQFRWHQVETDQFRIIFQEKDRPAAEEVLSLADEVYRKTSSYMDYRPSERVPVVIYGDTAQANGFFTPFPGHIALFVASPAGPWMGARTENWLETLFIHELIHYLHLTRPVGFFGFPSRLFGPLLASASMIFSPGWAIEGVTVYGESALAPGGRGDNPFFKMQALAPILEDRMYTYDQAAFNHPAYAPRGRIYTAGYLMVDYLMETYGDDIFVRLNRSFQRAPFLGMRRAIRRTTGVKAPDLYQSMVDDLRNRYDHRRDLPRGEELSPAGPGHWDLPVPTERGLVTWGNHFDRGPGLYVQKALHEPWRLLARTEVAPGESWTVDSRGTLAVVATITTDPYRPGIPPATGVAYSDLFLLDLSARCESRDWFQPPPSRRITHRKRLYHPALSPDGSRLVAIERQGSFSRLVSVDIASGSITPLVEAPKEVLRNPAFSPDGSLLALTANYRGQQRLLVVAYPSGEILEDRMIFSRAPDAAVYYPRFHQPFHQPSEDAASRESLPPKAPPLEIWYGGDAEGFLSLYRSVLSDQGLTPPQRMLRDQVGAWGGFPLPASGEPSMSREATSEETGILYGSYSSDGQNLKLGESRAEEPAETLPPKNTFSPVTRADADVGAGADANQDQGRGSHRERATIPASPRPYRDTLRPLLWTPLASAQRGGDQGDSLDLGVFFLASSNLGRHTLQGYALYNPDEQEPSGGLAYTFSPGVSQWTLETDRQYELDKEDTIIRTTEIAGRASRLLGVRRAPGSVRVLTGEIGLGYQLEEEERPDSTTTTREIEGILGLQYLKTGPGASRDLFGPPKVLLATELSLVPDLLDADPARLESTSLAHFRWQPLRRISGMAGAIQLAPAGYITTSTDGDALGRLPYRSGGFDDRRTTGSRAQPDSADTALLARAEVLLPLRISDAAWRGIGTMGSGLALYLEQGAALSHTRIAPTASSVVGADFTKDVVFNMIPLRLTLGAARRLPHPGSDTSEDWTVYFRLGGTTLEWLESAPWRRSPRR</sequence>
<keyword evidence="2" id="KW-0732">Signal</keyword>
<evidence type="ECO:0000313" key="4">
    <source>
        <dbReference type="Proteomes" id="UP000186400"/>
    </source>
</evidence>
<feature type="chain" id="PRO_5013269588" description="WD40-like Beta Propeller Repeat" evidence="2">
    <location>
        <begin position="19"/>
        <end position="1021"/>
    </location>
</feature>